<keyword evidence="4 7" id="KW-0675">Receptor</keyword>
<feature type="non-terminal residue" evidence="7">
    <location>
        <position position="1"/>
    </location>
</feature>
<dbReference type="Proteomes" id="UP000053660">
    <property type="component" value="Unassembled WGS sequence"/>
</dbReference>
<evidence type="ECO:0000256" key="3">
    <source>
        <dbReference type="ARBA" id="ARBA00023163"/>
    </source>
</evidence>
<sequence>TRRCAVIEHSTSSATDSPSSASASNVGYDVPRISPLVAEEVDISKEARLKVIQHYKHMESELNNRRRIMYTDAKMLDIFTTVCECPFEKRHLKPLNYRQHSGHTRSDLIMLYDYTVAFMHYDDLDSYDKHTLYRTIIPSKVSLWHHVIVPLHNLGLQFDEFCVLKALIIWHVCYYKFSENGRRICTNQRNILLKCLNDLAKTQSSDPEERMGSIILFMSCVFQHLMELLNCLVMVTFFDIVDCDSTVKELVRDEGF</sequence>
<dbReference type="PROSITE" id="PS51843">
    <property type="entry name" value="NR_LBD"/>
    <property type="match status" value="1"/>
</dbReference>
<dbReference type="EMBL" id="KN608196">
    <property type="protein sequence ID" value="KHJ78901.1"/>
    <property type="molecule type" value="Genomic_DNA"/>
</dbReference>
<gene>
    <name evidence="7" type="ORF">OESDEN_21470</name>
</gene>
<dbReference type="OrthoDB" id="5793246at2759"/>
<evidence type="ECO:0000256" key="5">
    <source>
        <dbReference type="SAM" id="MobiDB-lite"/>
    </source>
</evidence>
<evidence type="ECO:0000256" key="2">
    <source>
        <dbReference type="ARBA" id="ARBA00023015"/>
    </source>
</evidence>
<dbReference type="Gene3D" id="1.10.565.10">
    <property type="entry name" value="Retinoid X Receptor"/>
    <property type="match status" value="1"/>
</dbReference>
<evidence type="ECO:0000313" key="7">
    <source>
        <dbReference type="EMBL" id="KHJ78901.1"/>
    </source>
</evidence>
<keyword evidence="8" id="KW-1185">Reference proteome</keyword>
<dbReference type="SUPFAM" id="SSF48508">
    <property type="entry name" value="Nuclear receptor ligand-binding domain"/>
    <property type="match status" value="1"/>
</dbReference>
<keyword evidence="3" id="KW-0804">Transcription</keyword>
<dbReference type="AlphaFoldDB" id="A0A0B1S4U2"/>
<evidence type="ECO:0000259" key="6">
    <source>
        <dbReference type="PROSITE" id="PS51843"/>
    </source>
</evidence>
<dbReference type="InterPro" id="IPR035500">
    <property type="entry name" value="NHR-like_dom_sf"/>
</dbReference>
<name>A0A0B1S4U2_OESDE</name>
<feature type="compositionally biased region" description="Low complexity" evidence="5">
    <location>
        <begin position="10"/>
        <end position="24"/>
    </location>
</feature>
<dbReference type="InterPro" id="IPR000536">
    <property type="entry name" value="Nucl_hrmn_rcpt_lig-bd"/>
</dbReference>
<evidence type="ECO:0000313" key="8">
    <source>
        <dbReference type="Proteomes" id="UP000053660"/>
    </source>
</evidence>
<evidence type="ECO:0000256" key="1">
    <source>
        <dbReference type="ARBA" id="ARBA00005993"/>
    </source>
</evidence>
<feature type="domain" description="NR LBD" evidence="6">
    <location>
        <begin position="1"/>
        <end position="254"/>
    </location>
</feature>
<keyword evidence="2" id="KW-0805">Transcription regulation</keyword>
<comment type="similarity">
    <text evidence="1">Belongs to the nuclear hormone receptor family.</text>
</comment>
<evidence type="ECO:0000256" key="4">
    <source>
        <dbReference type="ARBA" id="ARBA00023170"/>
    </source>
</evidence>
<organism evidence="7 8">
    <name type="scientific">Oesophagostomum dentatum</name>
    <name type="common">Nodular worm</name>
    <dbReference type="NCBI Taxonomy" id="61180"/>
    <lineage>
        <taxon>Eukaryota</taxon>
        <taxon>Metazoa</taxon>
        <taxon>Ecdysozoa</taxon>
        <taxon>Nematoda</taxon>
        <taxon>Chromadorea</taxon>
        <taxon>Rhabditida</taxon>
        <taxon>Rhabditina</taxon>
        <taxon>Rhabditomorpha</taxon>
        <taxon>Strongyloidea</taxon>
        <taxon>Strongylidae</taxon>
        <taxon>Oesophagostomum</taxon>
    </lineage>
</organism>
<dbReference type="PANTHER" id="PTHR46397">
    <property type="entry name" value="NUCLEAR HORMONE RECEPTOR FAMILY-RELATED"/>
    <property type="match status" value="1"/>
</dbReference>
<protein>
    <submittedName>
        <fullName evidence="7">Ligand-binding domain of nuclear hormone receptor</fullName>
    </submittedName>
</protein>
<dbReference type="Pfam" id="PF00104">
    <property type="entry name" value="Hormone_recep"/>
    <property type="match status" value="1"/>
</dbReference>
<reference evidence="7 8" key="1">
    <citation type="submission" date="2014-03" db="EMBL/GenBank/DDBJ databases">
        <title>Draft genome of the hookworm Oesophagostomum dentatum.</title>
        <authorList>
            <person name="Mitreva M."/>
        </authorList>
    </citation>
    <scope>NUCLEOTIDE SEQUENCE [LARGE SCALE GENOMIC DNA]</scope>
    <source>
        <strain evidence="7 8">OD-Hann</strain>
    </source>
</reference>
<accession>A0A0B1S4U2</accession>
<dbReference type="PANTHER" id="PTHR46397:SF5">
    <property type="entry name" value="NUCLEAR HORMONE RECEPTOR FAMILY MEMBER NHR-20"/>
    <property type="match status" value="1"/>
</dbReference>
<proteinExistence type="inferred from homology"/>
<feature type="region of interest" description="Disordered" evidence="5">
    <location>
        <begin position="7"/>
        <end position="26"/>
    </location>
</feature>